<comment type="caution">
    <text evidence="2">The sequence shown here is derived from an EMBL/GenBank/DDBJ whole genome shotgun (WGS) entry which is preliminary data.</text>
</comment>
<dbReference type="RefSeq" id="WP_068768461.1">
    <property type="nucleotide sequence ID" value="NZ_CP109796.1"/>
</dbReference>
<feature type="signal peptide" evidence="1">
    <location>
        <begin position="1"/>
        <end position="27"/>
    </location>
</feature>
<evidence type="ECO:0000313" key="3">
    <source>
        <dbReference type="Proteomes" id="UP000078486"/>
    </source>
</evidence>
<dbReference type="AlphaFoldDB" id="A0A178IPU3"/>
<proteinExistence type="predicted"/>
<evidence type="ECO:0000313" key="2">
    <source>
        <dbReference type="EMBL" id="OAM91812.1"/>
    </source>
</evidence>
<reference evidence="2 3" key="1">
    <citation type="submission" date="2016-01" db="EMBL/GenBank/DDBJ databases">
        <title>High potential of lignocellulose degradation of a new Verrucomicrobia species.</title>
        <authorList>
            <person name="Wang Y."/>
            <person name="Shi Y."/>
            <person name="Qiu Z."/>
            <person name="Liu S."/>
            <person name="Yang H."/>
        </authorList>
    </citation>
    <scope>NUCLEOTIDE SEQUENCE [LARGE SCALE GENOMIC DNA]</scope>
    <source>
        <strain evidence="2 3">TSB47</strain>
    </source>
</reference>
<organism evidence="2 3">
    <name type="scientific">Termitidicoccus mucosus</name>
    <dbReference type="NCBI Taxonomy" id="1184151"/>
    <lineage>
        <taxon>Bacteria</taxon>
        <taxon>Pseudomonadati</taxon>
        <taxon>Verrucomicrobiota</taxon>
        <taxon>Opitutia</taxon>
        <taxon>Opitutales</taxon>
        <taxon>Opitutaceae</taxon>
        <taxon>Termitidicoccus</taxon>
    </lineage>
</organism>
<evidence type="ECO:0000256" key="1">
    <source>
        <dbReference type="SAM" id="SignalP"/>
    </source>
</evidence>
<dbReference type="EMBL" id="LRRQ01000013">
    <property type="protein sequence ID" value="OAM91812.1"/>
    <property type="molecule type" value="Genomic_DNA"/>
</dbReference>
<keyword evidence="1" id="KW-0732">Signal</keyword>
<dbReference type="Proteomes" id="UP000078486">
    <property type="component" value="Unassembled WGS sequence"/>
</dbReference>
<name>A0A178IPU3_9BACT</name>
<accession>A0A178IPU3</accession>
<dbReference type="STRING" id="1184151.AW736_01205"/>
<feature type="chain" id="PRO_5008089282" evidence="1">
    <location>
        <begin position="28"/>
        <end position="1153"/>
    </location>
</feature>
<sequence>MTSVPKTAAALLALCTVVLALAVPASAASENPAPNNTLLIEPETFAVLGPWDAKGNHIRSSNRPAVALAGFEIAEPGEYQVWTRSLDSTDNEKGARRFLLRIDGNPLDRESGQHGRDGLWWENVGARDLAAGAHTLEIDDTRRHFGRLEAILLTRTAFDPNSRERESLRRFYRPVIQPERVFPATAAPTPPGPGAKPLVEIRNADIAVRFFAAKSADGAPLVWRETVFLTDGDRLPPLAHGVEPLLAIAREPDAKAAFWDDVFPSWTNKETTAWRVAGREVTLAADIRDPFVAGSLLALPPAAVRALGPRSAETTCRSADGSLSATLRWTLPESGHLVRVEAEFSAPRDAFWSMAFAPGPLFPKSAVSAVQLPPLYQYRRLPVSPRLLLSSKTPHPLALVTARPGGFSRSVTVGVLADPETLTADWPAYDNASHGFTLTGLADGAQAHVFSPVPGGKNSRAAQGGRVSAAWQVAAAPLPWDAVMREADARLWKVRDYREPFANSLTEQALNLAGLLGDDAHAFWLPELKGPANIEAPSTVTHAAPLAYLAAATLARDADFYRRRALPTLEFLLSRPETHFALNAENNSYLSPKGARIAFDNSAQPAAVWEGADALLGRLNPWLRGYVDRQNHATAGQNTARAPGWSGRLALLRSQPSSPGKLLDDAVAEAAAWAARSLTANPARPLSESSFYNTSMYPAWWELLDLYELRNDRRLLDAAVDAAQQTVAGLYVHPVLPDANAPRTLNKGGSFSLRAPIWWGDGVELSRLGWTEEMLPKPRKRRAAPTTLALPEQIVPAWLTSPVGLGIEQPTSVQFAYRPPMSLIMLSSWAANLLRLSAITGDDYWRIFARGTLIGRAASYPGYYLTDHIAAFHRPDYPKNGPDLTSLYWHHVPPHFAMVLDYLFTDAETRTGGAVRFPYVRQLGYVWFSNRLPSGAPGKVFDDADCRPWLDRKAFGVDTPKVDFIGARSPGKFHLILLNQALGDTTARVRVDEGLTGVAEKTPALLRTKAGDGGSLLPRDADGRLTVSLPRGGWAVLSFDARREDFWPSMKPLETAPVKLDLPEGWGEGRAFRIRSPFGFDSVFVALTGRPAQGHARLVFDDGGLPPINCDTFPYEFTAADISPSQDITLRLRLELPGQAAIETPPVTLKGTR</sequence>
<gene>
    <name evidence="2" type="ORF">AW736_01205</name>
</gene>
<keyword evidence="3" id="KW-1185">Reference proteome</keyword>
<dbReference type="OrthoDB" id="3796513at2"/>
<protein>
    <submittedName>
        <fullName evidence="2">Uncharacterized protein</fullName>
    </submittedName>
</protein>